<feature type="region of interest" description="Disordered" evidence="1">
    <location>
        <begin position="47"/>
        <end position="77"/>
    </location>
</feature>
<evidence type="ECO:0000256" key="1">
    <source>
        <dbReference type="SAM" id="MobiDB-lite"/>
    </source>
</evidence>
<dbReference type="EMBL" id="AEOI02000009">
    <property type="protein sequence ID" value="ESW97774.1"/>
    <property type="molecule type" value="Genomic_DNA"/>
</dbReference>
<protein>
    <submittedName>
        <fullName evidence="2">Uncharacterized protein</fullName>
    </submittedName>
</protein>
<evidence type="ECO:0000313" key="3">
    <source>
        <dbReference type="Proteomes" id="UP000008673"/>
    </source>
</evidence>
<proteinExistence type="predicted"/>
<dbReference type="KEGG" id="opa:HPODL_01857"/>
<keyword evidence="3" id="KW-1185">Reference proteome</keyword>
<evidence type="ECO:0000313" key="2">
    <source>
        <dbReference type="EMBL" id="ESW97774.1"/>
    </source>
</evidence>
<organism evidence="2 3">
    <name type="scientific">Ogataea parapolymorpha (strain ATCC 26012 / BCRC 20466 / JCM 22074 / NRRL Y-7560 / DL-1)</name>
    <name type="common">Yeast</name>
    <name type="synonym">Hansenula polymorpha</name>
    <dbReference type="NCBI Taxonomy" id="871575"/>
    <lineage>
        <taxon>Eukaryota</taxon>
        <taxon>Fungi</taxon>
        <taxon>Dikarya</taxon>
        <taxon>Ascomycota</taxon>
        <taxon>Saccharomycotina</taxon>
        <taxon>Pichiomycetes</taxon>
        <taxon>Pichiales</taxon>
        <taxon>Pichiaceae</taxon>
        <taxon>Ogataea</taxon>
    </lineage>
</organism>
<feature type="region of interest" description="Disordered" evidence="1">
    <location>
        <begin position="1"/>
        <end position="27"/>
    </location>
</feature>
<dbReference type="RefSeq" id="XP_013933859.1">
    <property type="nucleotide sequence ID" value="XM_014078384.1"/>
</dbReference>
<feature type="compositionally biased region" description="Polar residues" evidence="1">
    <location>
        <begin position="60"/>
        <end position="71"/>
    </location>
</feature>
<dbReference type="Proteomes" id="UP000008673">
    <property type="component" value="Unassembled WGS sequence"/>
</dbReference>
<reference evidence="2 3" key="1">
    <citation type="journal article" date="2013" name="BMC Genomics">
        <title>Genome sequence and analysis of methylotrophic yeast Hansenula polymorpha DL1.</title>
        <authorList>
            <person name="Ravin N.V."/>
            <person name="Eldarov M.A."/>
            <person name="Kadnikov V.V."/>
            <person name="Beletsky A.V."/>
            <person name="Schneider J."/>
            <person name="Mardanova E.S."/>
            <person name="Smekalova E.M."/>
            <person name="Zvereva M.I."/>
            <person name="Dontsova O.A."/>
            <person name="Mardanov A.V."/>
            <person name="Skryabin K.G."/>
        </authorList>
    </citation>
    <scope>NUCLEOTIDE SEQUENCE [LARGE SCALE GENOMIC DNA]</scope>
    <source>
        <strain evidence="3">ATCC 26012 / BCRC 20466 / JCM 22074 / NRRL Y-7560 / DL-1</strain>
    </source>
</reference>
<sequence>MSTQGENHKPLSFRRYTSSPSNKRIKLPKLEIDPVHIHDLEDQFRHSSLEPNPDLFLESPSDTSTSANSPLRTPPDEQFTYAANNIYDCFLRRDSTQSISFGSLWSSEFGPHRSFTTLSSPGSNIYRHSEPNPNDNKPRISEELLTPTCDPAPNQYKFSHDQVKRLIREIHGVKYVHEDLPIPTSIREEDEAINVLGQLSVAKLKGLNQMKIIQWYCCQCGKSYGDLDHFVVERSQLKNAGPNVSDDEYWNSIADQLLAKTINRFDCNRCNHMMCPYCIKARVSDLLNKS</sequence>
<dbReference type="OrthoDB" id="3984821at2759"/>
<gene>
    <name evidence="2" type="ORF">HPODL_01857</name>
</gene>
<accession>W1QBK3</accession>
<feature type="region of interest" description="Disordered" evidence="1">
    <location>
        <begin position="120"/>
        <end position="141"/>
    </location>
</feature>
<comment type="caution">
    <text evidence="2">The sequence shown here is derived from an EMBL/GenBank/DDBJ whole genome shotgun (WGS) entry which is preliminary data.</text>
</comment>
<dbReference type="GeneID" id="25771313"/>
<dbReference type="AlphaFoldDB" id="W1QBK3"/>
<dbReference type="HOGENOM" id="CLU_960083_0_0_1"/>
<name>W1QBK3_OGAPD</name>
<dbReference type="eggNOG" id="ENOG502SWR2">
    <property type="taxonomic scope" value="Eukaryota"/>
</dbReference>